<organism evidence="2 3">
    <name type="scientific">Thiohalocapsa marina</name>
    <dbReference type="NCBI Taxonomy" id="424902"/>
    <lineage>
        <taxon>Bacteria</taxon>
        <taxon>Pseudomonadati</taxon>
        <taxon>Pseudomonadota</taxon>
        <taxon>Gammaproteobacteria</taxon>
        <taxon>Chromatiales</taxon>
        <taxon>Chromatiaceae</taxon>
        <taxon>Thiohalocapsa</taxon>
    </lineage>
</organism>
<comment type="caution">
    <text evidence="2">The sequence shown here is derived from an EMBL/GenBank/DDBJ whole genome shotgun (WGS) entry which is preliminary data.</text>
</comment>
<keyword evidence="3" id="KW-1185">Reference proteome</keyword>
<dbReference type="EMBL" id="VWXX01000004">
    <property type="protein sequence ID" value="KAA6186649.1"/>
    <property type="molecule type" value="Genomic_DNA"/>
</dbReference>
<keyword evidence="1" id="KW-1133">Transmembrane helix</keyword>
<keyword evidence="1" id="KW-0472">Membrane</keyword>
<feature type="transmembrane region" description="Helical" evidence="1">
    <location>
        <begin position="93"/>
        <end position="113"/>
    </location>
</feature>
<evidence type="ECO:0000256" key="1">
    <source>
        <dbReference type="SAM" id="Phobius"/>
    </source>
</evidence>
<sequence>MRYYLGVVCLLFGAFLIYRAIDHRRRVLKARALAASDGPNGAADGESNIDPSLLRMRTAMLPFYAMYGAFASLLLVGGYFLSDLSEHLSLLDLFGLVVLAIAYSVFMVMRAAYSRLGLDLSRL</sequence>
<name>A0A5M8FPE9_9GAMM</name>
<reference evidence="2 3" key="1">
    <citation type="submission" date="2019-09" db="EMBL/GenBank/DDBJ databases">
        <title>Whole-genome sequence of the purple sulfur bacterium Thiohalocapsa marina DSM 19078.</title>
        <authorList>
            <person name="Kyndt J.A."/>
            <person name="Meyer T.E."/>
        </authorList>
    </citation>
    <scope>NUCLEOTIDE SEQUENCE [LARGE SCALE GENOMIC DNA]</scope>
    <source>
        <strain evidence="2 3">DSM 19078</strain>
    </source>
</reference>
<protein>
    <submittedName>
        <fullName evidence="2">Uncharacterized protein</fullName>
    </submittedName>
</protein>
<dbReference type="RefSeq" id="WP_150090881.1">
    <property type="nucleotide sequence ID" value="NZ_JBFUOH010000052.1"/>
</dbReference>
<feature type="transmembrane region" description="Helical" evidence="1">
    <location>
        <begin position="5"/>
        <end position="21"/>
    </location>
</feature>
<dbReference type="Proteomes" id="UP000322981">
    <property type="component" value="Unassembled WGS sequence"/>
</dbReference>
<gene>
    <name evidence="2" type="ORF">F2Q65_04555</name>
</gene>
<accession>A0A5M8FPE9</accession>
<feature type="transmembrane region" description="Helical" evidence="1">
    <location>
        <begin position="61"/>
        <end position="81"/>
    </location>
</feature>
<evidence type="ECO:0000313" key="3">
    <source>
        <dbReference type="Proteomes" id="UP000322981"/>
    </source>
</evidence>
<keyword evidence="1" id="KW-0812">Transmembrane</keyword>
<proteinExistence type="predicted"/>
<dbReference type="OrthoDB" id="5769352at2"/>
<dbReference type="AlphaFoldDB" id="A0A5M8FPE9"/>
<evidence type="ECO:0000313" key="2">
    <source>
        <dbReference type="EMBL" id="KAA6186649.1"/>
    </source>
</evidence>